<gene>
    <name evidence="2" type="ORF">GWI33_008063</name>
</gene>
<feature type="compositionally biased region" description="Polar residues" evidence="1">
    <location>
        <begin position="41"/>
        <end position="57"/>
    </location>
</feature>
<feature type="region of interest" description="Disordered" evidence="1">
    <location>
        <begin position="34"/>
        <end position="57"/>
    </location>
</feature>
<reference evidence="2" key="1">
    <citation type="submission" date="2020-08" db="EMBL/GenBank/DDBJ databases">
        <title>Genome sequencing and assembly of the red palm weevil Rhynchophorus ferrugineus.</title>
        <authorList>
            <person name="Dias G.B."/>
            <person name="Bergman C.M."/>
            <person name="Manee M."/>
        </authorList>
    </citation>
    <scope>NUCLEOTIDE SEQUENCE</scope>
    <source>
        <strain evidence="2">AA-2017</strain>
        <tissue evidence="2">Whole larva</tissue>
    </source>
</reference>
<protein>
    <submittedName>
        <fullName evidence="2">Uncharacterized protein</fullName>
    </submittedName>
</protein>
<evidence type="ECO:0000256" key="1">
    <source>
        <dbReference type="SAM" id="MobiDB-lite"/>
    </source>
</evidence>
<dbReference type="EMBL" id="JAACXV010000390">
    <property type="protein sequence ID" value="KAF7278724.1"/>
    <property type="molecule type" value="Genomic_DNA"/>
</dbReference>
<feature type="region of interest" description="Disordered" evidence="1">
    <location>
        <begin position="76"/>
        <end position="125"/>
    </location>
</feature>
<keyword evidence="3" id="KW-1185">Reference proteome</keyword>
<evidence type="ECO:0000313" key="2">
    <source>
        <dbReference type="EMBL" id="KAF7278724.1"/>
    </source>
</evidence>
<dbReference type="Proteomes" id="UP000625711">
    <property type="component" value="Unassembled WGS sequence"/>
</dbReference>
<comment type="caution">
    <text evidence="2">The sequence shown here is derived from an EMBL/GenBank/DDBJ whole genome shotgun (WGS) entry which is preliminary data.</text>
</comment>
<organism evidence="2 3">
    <name type="scientific">Rhynchophorus ferrugineus</name>
    <name type="common">Red palm weevil</name>
    <name type="synonym">Curculio ferrugineus</name>
    <dbReference type="NCBI Taxonomy" id="354439"/>
    <lineage>
        <taxon>Eukaryota</taxon>
        <taxon>Metazoa</taxon>
        <taxon>Ecdysozoa</taxon>
        <taxon>Arthropoda</taxon>
        <taxon>Hexapoda</taxon>
        <taxon>Insecta</taxon>
        <taxon>Pterygota</taxon>
        <taxon>Neoptera</taxon>
        <taxon>Endopterygota</taxon>
        <taxon>Coleoptera</taxon>
        <taxon>Polyphaga</taxon>
        <taxon>Cucujiformia</taxon>
        <taxon>Curculionidae</taxon>
        <taxon>Dryophthorinae</taxon>
        <taxon>Rhynchophorus</taxon>
    </lineage>
</organism>
<sequence>MLKITLRNILTKLKGEAFPIRLILSFFVANQASARRHCPENSRTAPRSNTFPPDRSTSVSRLHYLPVCRRHSRLAFTISAPRSSRSPKKHDPEPPRPAPLRPPRHGRFKIGFGAASTARPNSDRG</sequence>
<proteinExistence type="predicted"/>
<name>A0A834IDF9_RHYFE</name>
<dbReference type="AlphaFoldDB" id="A0A834IDF9"/>
<accession>A0A834IDF9</accession>
<evidence type="ECO:0000313" key="3">
    <source>
        <dbReference type="Proteomes" id="UP000625711"/>
    </source>
</evidence>